<evidence type="ECO:0000313" key="7">
    <source>
        <dbReference type="EMBL" id="ONK70482.1"/>
    </source>
</evidence>
<evidence type="ECO:0000256" key="1">
    <source>
        <dbReference type="ARBA" id="ARBA00004370"/>
    </source>
</evidence>
<sequence>MAEDEIATLKEALSNQLLFIKRLQAELDDEREASASGADEALTMILRLQKEKAEEKMEACQYKQMAESKMSHAEESLAMLEQVICQKDIEIASLKHQVQSYMQMLVRGGVNNAEIMKLSESRWSRTSSFLERTSSCVQVRRQTSMPSIRFKQLCTEVAIKDGGGSLTPTIQWRGFGDNKNQLLEHQTQCTSEISSVKEFETVLANNQFNSAEEESSP</sequence>
<dbReference type="PROSITE" id="PS51775">
    <property type="entry name" value="GTD_BINDING"/>
    <property type="match status" value="1"/>
</dbReference>
<dbReference type="AlphaFoldDB" id="A0A5P1EX42"/>
<dbReference type="EMBL" id="CM007385">
    <property type="protein sequence ID" value="ONK70482.1"/>
    <property type="molecule type" value="Genomic_DNA"/>
</dbReference>
<dbReference type="GO" id="GO:0016020">
    <property type="term" value="C:membrane"/>
    <property type="evidence" value="ECO:0007669"/>
    <property type="project" value="UniProtKB-SubCell"/>
</dbReference>
<keyword evidence="2" id="KW-0812">Transmembrane</keyword>
<evidence type="ECO:0000256" key="2">
    <source>
        <dbReference type="ARBA" id="ARBA00022692"/>
    </source>
</evidence>
<accession>A0A5P1EX42</accession>
<dbReference type="PANTHER" id="PTHR31422:SF1">
    <property type="entry name" value="GTD-BINDING DOMAIN-CONTAINING PROTEIN"/>
    <property type="match status" value="1"/>
</dbReference>
<evidence type="ECO:0000259" key="6">
    <source>
        <dbReference type="PROSITE" id="PS51775"/>
    </source>
</evidence>
<evidence type="ECO:0000313" key="8">
    <source>
        <dbReference type="Proteomes" id="UP000243459"/>
    </source>
</evidence>
<evidence type="ECO:0000256" key="3">
    <source>
        <dbReference type="ARBA" id="ARBA00022989"/>
    </source>
</evidence>
<feature type="domain" description="GTD-binding" evidence="6">
    <location>
        <begin position="4"/>
        <end position="102"/>
    </location>
</feature>
<organism evidence="7 8">
    <name type="scientific">Asparagus officinalis</name>
    <name type="common">Garden asparagus</name>
    <dbReference type="NCBI Taxonomy" id="4686"/>
    <lineage>
        <taxon>Eukaryota</taxon>
        <taxon>Viridiplantae</taxon>
        <taxon>Streptophyta</taxon>
        <taxon>Embryophyta</taxon>
        <taxon>Tracheophyta</taxon>
        <taxon>Spermatophyta</taxon>
        <taxon>Magnoliopsida</taxon>
        <taxon>Liliopsida</taxon>
        <taxon>Asparagales</taxon>
        <taxon>Asparagaceae</taxon>
        <taxon>Asparagoideae</taxon>
        <taxon>Asparagus</taxon>
    </lineage>
</organism>
<dbReference type="PANTHER" id="PTHR31422">
    <property type="entry name" value="BNAANNG28530D PROTEIN"/>
    <property type="match status" value="1"/>
</dbReference>
<name>A0A5P1EX42_ASPOF</name>
<dbReference type="Proteomes" id="UP000243459">
    <property type="component" value="Chromosome 5"/>
</dbReference>
<dbReference type="InterPro" id="IPR007656">
    <property type="entry name" value="GTD-bd"/>
</dbReference>
<keyword evidence="8" id="KW-1185">Reference proteome</keyword>
<keyword evidence="4" id="KW-0472">Membrane</keyword>
<dbReference type="GO" id="GO:0080115">
    <property type="term" value="F:myosin XI tail binding"/>
    <property type="evidence" value="ECO:0007669"/>
    <property type="project" value="UniProtKB-ARBA"/>
</dbReference>
<evidence type="ECO:0000256" key="4">
    <source>
        <dbReference type="ARBA" id="ARBA00023136"/>
    </source>
</evidence>
<proteinExistence type="predicted"/>
<feature type="coiled-coil region" evidence="5">
    <location>
        <begin position="38"/>
        <end position="83"/>
    </location>
</feature>
<comment type="subcellular location">
    <subcellularLocation>
        <location evidence="1">Membrane</location>
    </subcellularLocation>
</comment>
<keyword evidence="3" id="KW-1133">Transmembrane helix</keyword>
<dbReference type="Gramene" id="ONK70482">
    <property type="protein sequence ID" value="ONK70482"/>
    <property type="gene ID" value="A4U43_C05F34170"/>
</dbReference>
<keyword evidence="5" id="KW-0175">Coiled coil</keyword>
<dbReference type="OrthoDB" id="761073at2759"/>
<gene>
    <name evidence="7" type="ORF">A4U43_C05F34170</name>
</gene>
<dbReference type="Pfam" id="PF04576">
    <property type="entry name" value="Zein-binding"/>
    <property type="match status" value="1"/>
</dbReference>
<reference evidence="8" key="1">
    <citation type="journal article" date="2017" name="Nat. Commun.">
        <title>The asparagus genome sheds light on the origin and evolution of a young Y chromosome.</title>
        <authorList>
            <person name="Harkess A."/>
            <person name="Zhou J."/>
            <person name="Xu C."/>
            <person name="Bowers J.E."/>
            <person name="Van der Hulst R."/>
            <person name="Ayyampalayam S."/>
            <person name="Mercati F."/>
            <person name="Riccardi P."/>
            <person name="McKain M.R."/>
            <person name="Kakrana A."/>
            <person name="Tang H."/>
            <person name="Ray J."/>
            <person name="Groenendijk J."/>
            <person name="Arikit S."/>
            <person name="Mathioni S.M."/>
            <person name="Nakano M."/>
            <person name="Shan H."/>
            <person name="Telgmann-Rauber A."/>
            <person name="Kanno A."/>
            <person name="Yue Z."/>
            <person name="Chen H."/>
            <person name="Li W."/>
            <person name="Chen Y."/>
            <person name="Xu X."/>
            <person name="Zhang Y."/>
            <person name="Luo S."/>
            <person name="Chen H."/>
            <person name="Gao J."/>
            <person name="Mao Z."/>
            <person name="Pires J.C."/>
            <person name="Luo M."/>
            <person name="Kudrna D."/>
            <person name="Wing R.A."/>
            <person name="Meyers B.C."/>
            <person name="Yi K."/>
            <person name="Kong H."/>
            <person name="Lavrijsen P."/>
            <person name="Sunseri F."/>
            <person name="Falavigna A."/>
            <person name="Ye Y."/>
            <person name="Leebens-Mack J.H."/>
            <person name="Chen G."/>
        </authorList>
    </citation>
    <scope>NUCLEOTIDE SEQUENCE [LARGE SCALE GENOMIC DNA]</scope>
    <source>
        <strain evidence="8">cv. DH0086</strain>
    </source>
</reference>
<protein>
    <recommendedName>
        <fullName evidence="6">GTD-binding domain-containing protein</fullName>
    </recommendedName>
</protein>
<evidence type="ECO:0000256" key="5">
    <source>
        <dbReference type="SAM" id="Coils"/>
    </source>
</evidence>